<dbReference type="Gene3D" id="2.70.210.12">
    <property type="entry name" value="GTP1/OBG domain"/>
    <property type="match status" value="1"/>
</dbReference>
<protein>
    <submittedName>
        <fullName evidence="6">Uncharacterized protein</fullName>
    </submittedName>
</protein>
<dbReference type="InterPro" id="IPR045086">
    <property type="entry name" value="OBG_GTPase"/>
</dbReference>
<feature type="domain" description="OBG-type G" evidence="4">
    <location>
        <begin position="94"/>
        <end position="273"/>
    </location>
</feature>
<dbReference type="Gene3D" id="3.40.50.300">
    <property type="entry name" value="P-loop containing nucleotide triphosphate hydrolases"/>
    <property type="match status" value="1"/>
</dbReference>
<feature type="region of interest" description="Disordered" evidence="3">
    <location>
        <begin position="1"/>
        <end position="33"/>
    </location>
</feature>
<keyword evidence="1" id="KW-0547">Nucleotide-binding</keyword>
<dbReference type="SUPFAM" id="SSF52540">
    <property type="entry name" value="P-loop containing nucleoside triphosphate hydrolases"/>
    <property type="match status" value="1"/>
</dbReference>
<evidence type="ECO:0000313" key="7">
    <source>
        <dbReference type="Proteomes" id="UP001190700"/>
    </source>
</evidence>
<dbReference type="InterPro" id="IPR031167">
    <property type="entry name" value="G_OBG"/>
</dbReference>
<evidence type="ECO:0000313" key="6">
    <source>
        <dbReference type="EMBL" id="KAK3268817.1"/>
    </source>
</evidence>
<dbReference type="PROSITE" id="PS51883">
    <property type="entry name" value="OBG"/>
    <property type="match status" value="1"/>
</dbReference>
<dbReference type="Pfam" id="PF01018">
    <property type="entry name" value="GTP1_OBG"/>
    <property type="match status" value="1"/>
</dbReference>
<dbReference type="InterPro" id="IPR006073">
    <property type="entry name" value="GTP-bd"/>
</dbReference>
<gene>
    <name evidence="6" type="ORF">CYMTET_22699</name>
</gene>
<dbReference type="PANTHER" id="PTHR11702:SF31">
    <property type="entry name" value="MITOCHONDRIAL RIBOSOME-ASSOCIATED GTPASE 2"/>
    <property type="match status" value="1"/>
</dbReference>
<dbReference type="GO" id="GO:0005525">
    <property type="term" value="F:GTP binding"/>
    <property type="evidence" value="ECO:0007669"/>
    <property type="project" value="UniProtKB-KW"/>
</dbReference>
<dbReference type="PRINTS" id="PR00326">
    <property type="entry name" value="GTP1OBG"/>
</dbReference>
<reference evidence="6 7" key="1">
    <citation type="journal article" date="2015" name="Genome Biol. Evol.">
        <title>Comparative Genomics of a Bacterivorous Green Alga Reveals Evolutionary Causalities and Consequences of Phago-Mixotrophic Mode of Nutrition.</title>
        <authorList>
            <person name="Burns J.A."/>
            <person name="Paasch A."/>
            <person name="Narechania A."/>
            <person name="Kim E."/>
        </authorList>
    </citation>
    <scope>NUCLEOTIDE SEQUENCE [LARGE SCALE GENOMIC DNA]</scope>
    <source>
        <strain evidence="6 7">PLY_AMNH</strain>
    </source>
</reference>
<dbReference type="Pfam" id="PF01926">
    <property type="entry name" value="MMR_HSR1"/>
    <property type="match status" value="1"/>
</dbReference>
<dbReference type="GO" id="GO:0005739">
    <property type="term" value="C:mitochondrion"/>
    <property type="evidence" value="ECO:0007669"/>
    <property type="project" value="TreeGrafter"/>
</dbReference>
<proteinExistence type="predicted"/>
<dbReference type="GO" id="GO:0003924">
    <property type="term" value="F:GTPase activity"/>
    <property type="evidence" value="ECO:0007669"/>
    <property type="project" value="InterPro"/>
</dbReference>
<dbReference type="CDD" id="cd01898">
    <property type="entry name" value="Obg"/>
    <property type="match status" value="1"/>
</dbReference>
<evidence type="ECO:0000256" key="1">
    <source>
        <dbReference type="ARBA" id="ARBA00022741"/>
    </source>
</evidence>
<evidence type="ECO:0000256" key="2">
    <source>
        <dbReference type="ARBA" id="ARBA00023134"/>
    </source>
</evidence>
<dbReference type="EMBL" id="LGRX02011564">
    <property type="protein sequence ID" value="KAK3268817.1"/>
    <property type="molecule type" value="Genomic_DNA"/>
</dbReference>
<dbReference type="PROSITE" id="PS51710">
    <property type="entry name" value="G_OBG"/>
    <property type="match status" value="1"/>
</dbReference>
<dbReference type="PANTHER" id="PTHR11702">
    <property type="entry name" value="DEVELOPMENTALLY REGULATED GTP-BINDING PROTEIN-RELATED"/>
    <property type="match status" value="1"/>
</dbReference>
<dbReference type="SUPFAM" id="SSF82051">
    <property type="entry name" value="Obg GTP-binding protein N-terminal domain"/>
    <property type="match status" value="1"/>
</dbReference>
<evidence type="ECO:0000259" key="4">
    <source>
        <dbReference type="PROSITE" id="PS51710"/>
    </source>
</evidence>
<evidence type="ECO:0000256" key="3">
    <source>
        <dbReference type="SAM" id="MobiDB-lite"/>
    </source>
</evidence>
<sequence length="273" mass="29337">AGGSNASEVREMTVQRSSSEVQLGRADGPEEEETCEEKRLVGDLSEDAVQLVVARGGNGGRGNIFFKGRPGLSQHEKGAPGEDFRLLLQLKVVADVGFVGAPNAGKSTLLGALTGARPEVAAYAFTTLHPYVGSLQYEFGERVILADIPGLIKGAHANRGLGHSFLKHVERSTALAIVVDCATDDPWMQVATLMEELELYQQGLSARVAIIIANKVDLPHAVQGLSQLRSCTTLPWGWGIPGYTGDSWAQSYGMNTEKNVQQHVHNENTMECI</sequence>
<dbReference type="GO" id="GO:0042254">
    <property type="term" value="P:ribosome biogenesis"/>
    <property type="evidence" value="ECO:0007669"/>
    <property type="project" value="UniProtKB-UniRule"/>
</dbReference>
<dbReference type="Proteomes" id="UP001190700">
    <property type="component" value="Unassembled WGS sequence"/>
</dbReference>
<evidence type="ECO:0000259" key="5">
    <source>
        <dbReference type="PROSITE" id="PS51883"/>
    </source>
</evidence>
<comment type="caution">
    <text evidence="6">The sequence shown here is derived from an EMBL/GenBank/DDBJ whole genome shotgun (WGS) entry which is preliminary data.</text>
</comment>
<feature type="non-terminal residue" evidence="6">
    <location>
        <position position="1"/>
    </location>
</feature>
<organism evidence="6 7">
    <name type="scientific">Cymbomonas tetramitiformis</name>
    <dbReference type="NCBI Taxonomy" id="36881"/>
    <lineage>
        <taxon>Eukaryota</taxon>
        <taxon>Viridiplantae</taxon>
        <taxon>Chlorophyta</taxon>
        <taxon>Pyramimonadophyceae</taxon>
        <taxon>Pyramimonadales</taxon>
        <taxon>Pyramimonadaceae</taxon>
        <taxon>Cymbomonas</taxon>
    </lineage>
</organism>
<keyword evidence="7" id="KW-1185">Reference proteome</keyword>
<dbReference type="AlphaFoldDB" id="A0AAE0L1V1"/>
<dbReference type="InterPro" id="IPR006169">
    <property type="entry name" value="GTP1_OBG_dom"/>
</dbReference>
<accession>A0AAE0L1V1</accession>
<keyword evidence="2" id="KW-0342">GTP-binding</keyword>
<dbReference type="InterPro" id="IPR036726">
    <property type="entry name" value="GTP1_OBG_dom_sf"/>
</dbReference>
<feature type="domain" description="Obg" evidence="5">
    <location>
        <begin position="1"/>
        <end position="93"/>
    </location>
</feature>
<dbReference type="InterPro" id="IPR027417">
    <property type="entry name" value="P-loop_NTPase"/>
</dbReference>
<name>A0AAE0L1V1_9CHLO</name>